<dbReference type="AlphaFoldDB" id="A0AAV7FKN3"/>
<dbReference type="EMBL" id="JAGFBR010000018">
    <property type="protein sequence ID" value="KAH0450090.1"/>
    <property type="molecule type" value="Genomic_DNA"/>
</dbReference>
<protein>
    <submittedName>
        <fullName evidence="2">Uncharacterized protein</fullName>
    </submittedName>
</protein>
<keyword evidence="3" id="KW-1185">Reference proteome</keyword>
<name>A0AAV7FKN3_DENCH</name>
<evidence type="ECO:0000313" key="2">
    <source>
        <dbReference type="EMBL" id="KAH0450090.1"/>
    </source>
</evidence>
<comment type="caution">
    <text evidence="2">The sequence shown here is derived from an EMBL/GenBank/DDBJ whole genome shotgun (WGS) entry which is preliminary data.</text>
</comment>
<evidence type="ECO:0000256" key="1">
    <source>
        <dbReference type="SAM" id="MobiDB-lite"/>
    </source>
</evidence>
<organism evidence="2 3">
    <name type="scientific">Dendrobium chrysotoxum</name>
    <name type="common">Orchid</name>
    <dbReference type="NCBI Taxonomy" id="161865"/>
    <lineage>
        <taxon>Eukaryota</taxon>
        <taxon>Viridiplantae</taxon>
        <taxon>Streptophyta</taxon>
        <taxon>Embryophyta</taxon>
        <taxon>Tracheophyta</taxon>
        <taxon>Spermatophyta</taxon>
        <taxon>Magnoliopsida</taxon>
        <taxon>Liliopsida</taxon>
        <taxon>Asparagales</taxon>
        <taxon>Orchidaceae</taxon>
        <taxon>Epidendroideae</taxon>
        <taxon>Malaxideae</taxon>
        <taxon>Dendrobiinae</taxon>
        <taxon>Dendrobium</taxon>
    </lineage>
</organism>
<gene>
    <name evidence="2" type="ORF">IEQ34_020782</name>
</gene>
<sequence length="137" mass="14702">MSIPGYTLHELSEQRNVENRSVEPQTQSYIACEQVNEDDQITMSISYKAKRSSDVTWVSSRIPASLGKKSGVTWKEVRRHSGVGWNSGVGQNSDVAPASGRALAALGRPVVLRWSSGGVPAKFRWCSGGGRGGAVPS</sequence>
<evidence type="ECO:0000313" key="3">
    <source>
        <dbReference type="Proteomes" id="UP000775213"/>
    </source>
</evidence>
<feature type="compositionally biased region" description="Basic and acidic residues" evidence="1">
    <location>
        <begin position="10"/>
        <end position="21"/>
    </location>
</feature>
<dbReference type="Proteomes" id="UP000775213">
    <property type="component" value="Unassembled WGS sequence"/>
</dbReference>
<proteinExistence type="predicted"/>
<accession>A0AAV7FKN3</accession>
<feature type="region of interest" description="Disordered" evidence="1">
    <location>
        <begin position="1"/>
        <end position="23"/>
    </location>
</feature>
<reference evidence="2 3" key="1">
    <citation type="journal article" date="2021" name="Hortic Res">
        <title>Chromosome-scale assembly of the Dendrobium chrysotoxum genome enhances the understanding of orchid evolution.</title>
        <authorList>
            <person name="Zhang Y."/>
            <person name="Zhang G.Q."/>
            <person name="Zhang D."/>
            <person name="Liu X.D."/>
            <person name="Xu X.Y."/>
            <person name="Sun W.H."/>
            <person name="Yu X."/>
            <person name="Zhu X."/>
            <person name="Wang Z.W."/>
            <person name="Zhao X."/>
            <person name="Zhong W.Y."/>
            <person name="Chen H."/>
            <person name="Yin W.L."/>
            <person name="Huang T."/>
            <person name="Niu S.C."/>
            <person name="Liu Z.J."/>
        </authorList>
    </citation>
    <scope>NUCLEOTIDE SEQUENCE [LARGE SCALE GENOMIC DNA]</scope>
    <source>
        <strain evidence="2">Lindl</strain>
    </source>
</reference>